<evidence type="ECO:0008006" key="3">
    <source>
        <dbReference type="Google" id="ProtNLM"/>
    </source>
</evidence>
<sequence>MKLVYHIGLHSTDEDRALRCLLQNTEMLAEAGTFAPAPGRFRPVLRQAMIHLRGAPASRHIQEQVLDEVIDHDTAERLLFSNDSFLCVPKRAITGGALYPLAEERAPWIRNLFPDDPAEFAFAIRNPATLIPALQTRFAEEEDFAAYLARIQPEDVSWADMVARFQRAVPDCPLTIWCNEDTPLIWYDILETLSGYPNALELQGVHEFHRTIMSEEGLERMERYFETHPSDNAEQRRRVVATFLEEFATPEAVEEEYDLPGWTADRIARLSERYEAEVAEVAAMEGVRFLRA</sequence>
<dbReference type="RefSeq" id="WP_386073739.1">
    <property type="nucleotide sequence ID" value="NZ_JBHTJT010000008.1"/>
</dbReference>
<comment type="caution">
    <text evidence="1">The sequence shown here is derived from an EMBL/GenBank/DDBJ whole genome shotgun (WGS) entry which is preliminary data.</text>
</comment>
<dbReference type="EMBL" id="JBHTJT010000008">
    <property type="protein sequence ID" value="MFD0979400.1"/>
    <property type="molecule type" value="Genomic_DNA"/>
</dbReference>
<evidence type="ECO:0000313" key="1">
    <source>
        <dbReference type="EMBL" id="MFD0979400.1"/>
    </source>
</evidence>
<accession>A0ABW3IPA4</accession>
<organism evidence="1 2">
    <name type="scientific">Tropicimonas aquimaris</name>
    <dbReference type="NCBI Taxonomy" id="914152"/>
    <lineage>
        <taxon>Bacteria</taxon>
        <taxon>Pseudomonadati</taxon>
        <taxon>Pseudomonadota</taxon>
        <taxon>Alphaproteobacteria</taxon>
        <taxon>Rhodobacterales</taxon>
        <taxon>Roseobacteraceae</taxon>
        <taxon>Tropicimonas</taxon>
    </lineage>
</organism>
<dbReference type="Proteomes" id="UP001597108">
    <property type="component" value="Unassembled WGS sequence"/>
</dbReference>
<name>A0ABW3IPA4_9RHOB</name>
<evidence type="ECO:0000313" key="2">
    <source>
        <dbReference type="Proteomes" id="UP001597108"/>
    </source>
</evidence>
<protein>
    <recommendedName>
        <fullName evidence="3">Sulfotransferase family protein</fullName>
    </recommendedName>
</protein>
<proteinExistence type="predicted"/>
<gene>
    <name evidence="1" type="ORF">ACFQ2S_06990</name>
</gene>
<keyword evidence="2" id="KW-1185">Reference proteome</keyword>
<reference evidence="2" key="1">
    <citation type="journal article" date="2019" name="Int. J. Syst. Evol. Microbiol.">
        <title>The Global Catalogue of Microorganisms (GCM) 10K type strain sequencing project: providing services to taxonomists for standard genome sequencing and annotation.</title>
        <authorList>
            <consortium name="The Broad Institute Genomics Platform"/>
            <consortium name="The Broad Institute Genome Sequencing Center for Infectious Disease"/>
            <person name="Wu L."/>
            <person name="Ma J."/>
        </authorList>
    </citation>
    <scope>NUCLEOTIDE SEQUENCE [LARGE SCALE GENOMIC DNA]</scope>
    <source>
        <strain evidence="2">CCUG 60524</strain>
    </source>
</reference>